<feature type="binding site" evidence="9">
    <location>
        <position position="130"/>
    </location>
    <ligand>
        <name>Mn(2+)</name>
        <dbReference type="ChEBI" id="CHEBI:29035"/>
        <label>1</label>
    </ligand>
</feature>
<feature type="binding site" evidence="9">
    <location>
        <position position="126"/>
    </location>
    <ligand>
        <name>Mn(2+)</name>
        <dbReference type="ChEBI" id="CHEBI:29035"/>
        <label>2</label>
    </ligand>
</feature>
<dbReference type="SUPFAM" id="SSF52768">
    <property type="entry name" value="Arginase/deacetylase"/>
    <property type="match status" value="1"/>
</dbReference>
<evidence type="ECO:0000256" key="10">
    <source>
        <dbReference type="PROSITE-ProRule" id="PRU00742"/>
    </source>
</evidence>
<name>A0ABD5U8C3_9EURY</name>
<keyword evidence="6 11" id="KW-0378">Hydrolase</keyword>
<evidence type="ECO:0000313" key="13">
    <source>
        <dbReference type="Proteomes" id="UP001596406"/>
    </source>
</evidence>
<feature type="binding site" evidence="9">
    <location>
        <position position="229"/>
    </location>
    <ligand>
        <name>Mn(2+)</name>
        <dbReference type="ChEBI" id="CHEBI:29035"/>
        <label>1</label>
    </ligand>
</feature>
<proteinExistence type="inferred from homology"/>
<gene>
    <name evidence="12" type="primary">rocF</name>
    <name evidence="12" type="ORF">ACFQHK_03585</name>
</gene>
<dbReference type="PANTHER" id="PTHR43782">
    <property type="entry name" value="ARGINASE"/>
    <property type="match status" value="1"/>
</dbReference>
<dbReference type="PROSITE" id="PS01053">
    <property type="entry name" value="ARGINASE_1"/>
    <property type="match status" value="1"/>
</dbReference>
<dbReference type="InterPro" id="IPR014033">
    <property type="entry name" value="Arginase"/>
</dbReference>
<evidence type="ECO:0000256" key="5">
    <source>
        <dbReference type="ARBA" id="ARBA00022723"/>
    </source>
</evidence>
<dbReference type="GO" id="GO:0046872">
    <property type="term" value="F:metal ion binding"/>
    <property type="evidence" value="ECO:0007669"/>
    <property type="project" value="UniProtKB-KW"/>
</dbReference>
<comment type="similarity">
    <text evidence="10 11">Belongs to the arginase family.</text>
</comment>
<keyword evidence="4" id="KW-0056">Arginine metabolism</keyword>
<dbReference type="AlphaFoldDB" id="A0ABD5U8C3"/>
<comment type="caution">
    <text evidence="12">The sequence shown here is derived from an EMBL/GenBank/DDBJ whole genome shotgun (WGS) entry which is preliminary data.</text>
</comment>
<dbReference type="RefSeq" id="WP_304447284.1">
    <property type="nucleotide sequence ID" value="NZ_JARRAH010000001.1"/>
</dbReference>
<evidence type="ECO:0000256" key="11">
    <source>
        <dbReference type="RuleBase" id="RU003684"/>
    </source>
</evidence>
<evidence type="ECO:0000256" key="4">
    <source>
        <dbReference type="ARBA" id="ARBA00022503"/>
    </source>
</evidence>
<keyword evidence="7 9" id="KW-0464">Manganese</keyword>
<protein>
    <recommendedName>
        <fullName evidence="3">Arginase</fullName>
        <ecNumber evidence="2">3.5.3.1</ecNumber>
    </recommendedName>
</protein>
<dbReference type="Proteomes" id="UP001596406">
    <property type="component" value="Unassembled WGS sequence"/>
</dbReference>
<comment type="cofactor">
    <cofactor evidence="9">
        <name>Mn(2+)</name>
        <dbReference type="ChEBI" id="CHEBI:29035"/>
    </cofactor>
    <text evidence="9">Binds 2 manganese ions per subunit.</text>
</comment>
<dbReference type="GO" id="GO:0006525">
    <property type="term" value="P:arginine metabolic process"/>
    <property type="evidence" value="ECO:0007669"/>
    <property type="project" value="UniProtKB-KW"/>
</dbReference>
<dbReference type="Pfam" id="PF00491">
    <property type="entry name" value="Arginase"/>
    <property type="match status" value="1"/>
</dbReference>
<dbReference type="InterPro" id="IPR006035">
    <property type="entry name" value="Ureohydrolase"/>
</dbReference>
<dbReference type="NCBIfam" id="TIGR01229">
    <property type="entry name" value="rocF_arginase"/>
    <property type="match status" value="1"/>
</dbReference>
<evidence type="ECO:0000256" key="9">
    <source>
        <dbReference type="PIRSR" id="PIRSR036979-1"/>
    </source>
</evidence>
<evidence type="ECO:0000256" key="2">
    <source>
        <dbReference type="ARBA" id="ARBA00012168"/>
    </source>
</evidence>
<evidence type="ECO:0000256" key="7">
    <source>
        <dbReference type="ARBA" id="ARBA00023211"/>
    </source>
</evidence>
<dbReference type="PRINTS" id="PR00116">
    <property type="entry name" value="ARGINASE"/>
</dbReference>
<dbReference type="PIRSF" id="PIRSF036979">
    <property type="entry name" value="Arginase"/>
    <property type="match status" value="1"/>
</dbReference>
<keyword evidence="13" id="KW-1185">Reference proteome</keyword>
<dbReference type="PROSITE" id="PS51409">
    <property type="entry name" value="ARGINASE_2"/>
    <property type="match status" value="1"/>
</dbReference>
<dbReference type="EMBL" id="JBHSXM010000001">
    <property type="protein sequence ID" value="MFC6835586.1"/>
    <property type="molecule type" value="Genomic_DNA"/>
</dbReference>
<dbReference type="PANTHER" id="PTHR43782:SF3">
    <property type="entry name" value="ARGINASE"/>
    <property type="match status" value="1"/>
</dbReference>
<dbReference type="CDD" id="cd09989">
    <property type="entry name" value="Arginase"/>
    <property type="match status" value="1"/>
</dbReference>
<feature type="binding site" evidence="9">
    <location>
        <position position="104"/>
    </location>
    <ligand>
        <name>Mn(2+)</name>
        <dbReference type="ChEBI" id="CHEBI:29035"/>
        <label>1</label>
    </ligand>
</feature>
<evidence type="ECO:0000256" key="1">
    <source>
        <dbReference type="ARBA" id="ARBA00005098"/>
    </source>
</evidence>
<reference evidence="12 13" key="1">
    <citation type="journal article" date="2019" name="Int. J. Syst. Evol. Microbiol.">
        <title>The Global Catalogue of Microorganisms (GCM) 10K type strain sequencing project: providing services to taxonomists for standard genome sequencing and annotation.</title>
        <authorList>
            <consortium name="The Broad Institute Genomics Platform"/>
            <consortium name="The Broad Institute Genome Sequencing Center for Infectious Disease"/>
            <person name="Wu L."/>
            <person name="Ma J."/>
        </authorList>
    </citation>
    <scope>NUCLEOTIDE SEQUENCE [LARGE SCALE GENOMIC DNA]</scope>
    <source>
        <strain evidence="12 13">PSRA2</strain>
    </source>
</reference>
<organism evidence="12 13">
    <name type="scientific">Halomarina ordinaria</name>
    <dbReference type="NCBI Taxonomy" id="3033939"/>
    <lineage>
        <taxon>Archaea</taxon>
        <taxon>Methanobacteriati</taxon>
        <taxon>Methanobacteriota</taxon>
        <taxon>Stenosarchaea group</taxon>
        <taxon>Halobacteria</taxon>
        <taxon>Halobacteriales</taxon>
        <taxon>Natronomonadaceae</taxon>
        <taxon>Halomarina</taxon>
    </lineage>
</organism>
<sequence length="301" mass="31506">MTRPVDLVGVPMDLGADRRGVDMGPSAIRYAGLARELEGLSYACRDAGDLPVVHPEQGDPDASHPDGGNAKYLAEVEDLCVRLADRVADALVEGAFPLVLGGDHSIAVGTVGGSARDADVGVVWFDAHGDFNTPGTSPSGNVHGMPLAALLGEGEFADEPWAHAPGVDPANVALVGVRSLDDAEREALAATEVTVYTMPDIDERGIIEVTEEAFDVAGRAADGVHVSLDLDWLDPDEAPGVGTPVRGGVTYREAHAAMEVVSRRDLRTMEVVEVNPILDQHNRTAELAVELAASALGKSII</sequence>
<evidence type="ECO:0000256" key="3">
    <source>
        <dbReference type="ARBA" id="ARBA00018123"/>
    </source>
</evidence>
<dbReference type="GO" id="GO:0004053">
    <property type="term" value="F:arginase activity"/>
    <property type="evidence" value="ECO:0007669"/>
    <property type="project" value="UniProtKB-EC"/>
</dbReference>
<dbReference type="InterPro" id="IPR020855">
    <property type="entry name" value="Ureohydrolase_Mn_BS"/>
</dbReference>
<evidence type="ECO:0000256" key="8">
    <source>
        <dbReference type="ARBA" id="ARBA00047391"/>
    </source>
</evidence>
<comment type="catalytic activity">
    <reaction evidence="8">
        <text>L-arginine + H2O = urea + L-ornithine</text>
        <dbReference type="Rhea" id="RHEA:20569"/>
        <dbReference type="ChEBI" id="CHEBI:15377"/>
        <dbReference type="ChEBI" id="CHEBI:16199"/>
        <dbReference type="ChEBI" id="CHEBI:32682"/>
        <dbReference type="ChEBI" id="CHEBI:46911"/>
        <dbReference type="EC" id="3.5.3.1"/>
    </reaction>
</comment>
<comment type="pathway">
    <text evidence="1">Nitrogen metabolism; urea cycle; L-ornithine and urea from L-arginine: step 1/1.</text>
</comment>
<dbReference type="InterPro" id="IPR023696">
    <property type="entry name" value="Ureohydrolase_dom_sf"/>
</dbReference>
<dbReference type="EC" id="3.5.3.1" evidence="2"/>
<accession>A0ABD5U8C3</accession>
<feature type="binding site" evidence="9">
    <location>
        <position position="231"/>
    </location>
    <ligand>
        <name>Mn(2+)</name>
        <dbReference type="ChEBI" id="CHEBI:29035"/>
        <label>1</label>
    </ligand>
</feature>
<keyword evidence="5 9" id="KW-0479">Metal-binding</keyword>
<dbReference type="Gene3D" id="3.40.800.10">
    <property type="entry name" value="Ureohydrolase domain"/>
    <property type="match status" value="1"/>
</dbReference>
<dbReference type="FunFam" id="3.40.800.10:FF:000012">
    <property type="entry name" value="Arginase"/>
    <property type="match status" value="1"/>
</dbReference>
<feature type="binding site" evidence="9">
    <location>
        <position position="128"/>
    </location>
    <ligand>
        <name>Mn(2+)</name>
        <dbReference type="ChEBI" id="CHEBI:29035"/>
        <label>1</label>
    </ligand>
</feature>
<evidence type="ECO:0000256" key="6">
    <source>
        <dbReference type="ARBA" id="ARBA00022801"/>
    </source>
</evidence>
<evidence type="ECO:0000313" key="12">
    <source>
        <dbReference type="EMBL" id="MFC6835586.1"/>
    </source>
</evidence>